<feature type="region of interest" description="Disordered" evidence="1">
    <location>
        <begin position="176"/>
        <end position="198"/>
    </location>
</feature>
<dbReference type="AlphaFoldDB" id="A0A833X167"/>
<comment type="caution">
    <text evidence="2">The sequence shown here is derived from an EMBL/GenBank/DDBJ whole genome shotgun (WGS) entry which is preliminary data.</text>
</comment>
<sequence length="198" mass="22039">MALAGTGIDHLSHHSDSTTDDPPPGMENELLIQPDCSFGPYSTVGGVLPPGLRRWRQYSTVKVDFGVCEGWGGLDRKSALWRRYPGVEYVVSIKLSPKLRTRECRFEERVNGQFPGNDDPNRAPILPIGQNTVLQFDAHRLLGLPENDDIPVGFNDPVLINVSPLIERIHQESELLPVGGPRPRPAGGHQRRVRRRLA</sequence>
<accession>A0A833X167</accession>
<evidence type="ECO:0000313" key="2">
    <source>
        <dbReference type="EMBL" id="KAF4045156.1"/>
    </source>
</evidence>
<evidence type="ECO:0000313" key="3">
    <source>
        <dbReference type="Proteomes" id="UP000602510"/>
    </source>
</evidence>
<name>A0A833X167_PHYIN</name>
<gene>
    <name evidence="2" type="ORF">GN244_ATG02540</name>
</gene>
<dbReference type="EMBL" id="WSZM01000055">
    <property type="protein sequence ID" value="KAF4045156.1"/>
    <property type="molecule type" value="Genomic_DNA"/>
</dbReference>
<protein>
    <submittedName>
        <fullName evidence="2">Uncharacterized protein</fullName>
    </submittedName>
</protein>
<evidence type="ECO:0000256" key="1">
    <source>
        <dbReference type="SAM" id="MobiDB-lite"/>
    </source>
</evidence>
<organism evidence="2 3">
    <name type="scientific">Phytophthora infestans</name>
    <name type="common">Potato late blight agent</name>
    <name type="synonym">Botrytis infestans</name>
    <dbReference type="NCBI Taxonomy" id="4787"/>
    <lineage>
        <taxon>Eukaryota</taxon>
        <taxon>Sar</taxon>
        <taxon>Stramenopiles</taxon>
        <taxon>Oomycota</taxon>
        <taxon>Peronosporomycetes</taxon>
        <taxon>Peronosporales</taxon>
        <taxon>Peronosporaceae</taxon>
        <taxon>Phytophthora</taxon>
    </lineage>
</organism>
<reference evidence="2" key="1">
    <citation type="submission" date="2020-04" db="EMBL/GenBank/DDBJ databases">
        <title>Hybrid Assembly of Korean Phytophthora infestans isolates.</title>
        <authorList>
            <person name="Prokchorchik M."/>
            <person name="Lee Y."/>
            <person name="Seo J."/>
            <person name="Cho J.-H."/>
            <person name="Park Y.-E."/>
            <person name="Jang D.-C."/>
            <person name="Im J.-S."/>
            <person name="Choi J.-G."/>
            <person name="Park H.-J."/>
            <person name="Lee G.-B."/>
            <person name="Lee Y.-G."/>
            <person name="Hong S.-Y."/>
            <person name="Cho K."/>
            <person name="Sohn K.H."/>
        </authorList>
    </citation>
    <scope>NUCLEOTIDE SEQUENCE</scope>
    <source>
        <strain evidence="2">KR_1_A1</strain>
    </source>
</reference>
<dbReference type="Proteomes" id="UP000602510">
    <property type="component" value="Unassembled WGS sequence"/>
</dbReference>
<keyword evidence="3" id="KW-1185">Reference proteome</keyword>
<feature type="region of interest" description="Disordered" evidence="1">
    <location>
        <begin position="1"/>
        <end position="30"/>
    </location>
</feature>
<proteinExistence type="predicted"/>
<feature type="compositionally biased region" description="Low complexity" evidence="1">
    <location>
        <begin position="177"/>
        <end position="188"/>
    </location>
</feature>
<feature type="compositionally biased region" description="Basic residues" evidence="1">
    <location>
        <begin position="189"/>
        <end position="198"/>
    </location>
</feature>